<dbReference type="Proteomes" id="UP001058974">
    <property type="component" value="Chromosome 6"/>
</dbReference>
<gene>
    <name evidence="1" type="ORF">KIW84_065103</name>
</gene>
<keyword evidence="2" id="KW-1185">Reference proteome</keyword>
<sequence>MSLFDCILSYSYTTSFVSKQSTLFNYLSQIRNSSCQTQLLTLLHIHSTTEIGTAERGTSFFNVIPYCSLISSVSGPTPSGSSHSKECNNTANIKTIILLARGIPGQIRLPAPNGKYSKSLPLKSTLESTNLSGLKTNGSSQNSGFLPIDQTLIKTWFPL</sequence>
<name>A0A9D5A9N0_PEA</name>
<comment type="caution">
    <text evidence="1">The sequence shown here is derived from an EMBL/GenBank/DDBJ whole genome shotgun (WGS) entry which is preliminary data.</text>
</comment>
<evidence type="ECO:0000313" key="1">
    <source>
        <dbReference type="EMBL" id="KAI5400026.1"/>
    </source>
</evidence>
<dbReference type="Gramene" id="Psat06G0510300-T1">
    <property type="protein sequence ID" value="KAI5400026.1"/>
    <property type="gene ID" value="KIW84_065103"/>
</dbReference>
<dbReference type="EMBL" id="JAMSHJ010000006">
    <property type="protein sequence ID" value="KAI5400026.1"/>
    <property type="molecule type" value="Genomic_DNA"/>
</dbReference>
<accession>A0A9D5A9N0</accession>
<reference evidence="1 2" key="1">
    <citation type="journal article" date="2022" name="Nat. Genet.">
        <title>Improved pea reference genome and pan-genome highlight genomic features and evolutionary characteristics.</title>
        <authorList>
            <person name="Yang T."/>
            <person name="Liu R."/>
            <person name="Luo Y."/>
            <person name="Hu S."/>
            <person name="Wang D."/>
            <person name="Wang C."/>
            <person name="Pandey M.K."/>
            <person name="Ge S."/>
            <person name="Xu Q."/>
            <person name="Li N."/>
            <person name="Li G."/>
            <person name="Huang Y."/>
            <person name="Saxena R.K."/>
            <person name="Ji Y."/>
            <person name="Li M."/>
            <person name="Yan X."/>
            <person name="He Y."/>
            <person name="Liu Y."/>
            <person name="Wang X."/>
            <person name="Xiang C."/>
            <person name="Varshney R.K."/>
            <person name="Ding H."/>
            <person name="Gao S."/>
            <person name="Zong X."/>
        </authorList>
    </citation>
    <scope>NUCLEOTIDE SEQUENCE [LARGE SCALE GENOMIC DNA]</scope>
    <source>
        <strain evidence="1 2">cv. Zhongwan 6</strain>
    </source>
</reference>
<evidence type="ECO:0000313" key="2">
    <source>
        <dbReference type="Proteomes" id="UP001058974"/>
    </source>
</evidence>
<proteinExistence type="predicted"/>
<dbReference type="AlphaFoldDB" id="A0A9D5A9N0"/>
<protein>
    <submittedName>
        <fullName evidence="1">Uncharacterized protein</fullName>
    </submittedName>
</protein>
<organism evidence="1 2">
    <name type="scientific">Pisum sativum</name>
    <name type="common">Garden pea</name>
    <name type="synonym">Lathyrus oleraceus</name>
    <dbReference type="NCBI Taxonomy" id="3888"/>
    <lineage>
        <taxon>Eukaryota</taxon>
        <taxon>Viridiplantae</taxon>
        <taxon>Streptophyta</taxon>
        <taxon>Embryophyta</taxon>
        <taxon>Tracheophyta</taxon>
        <taxon>Spermatophyta</taxon>
        <taxon>Magnoliopsida</taxon>
        <taxon>eudicotyledons</taxon>
        <taxon>Gunneridae</taxon>
        <taxon>Pentapetalae</taxon>
        <taxon>rosids</taxon>
        <taxon>fabids</taxon>
        <taxon>Fabales</taxon>
        <taxon>Fabaceae</taxon>
        <taxon>Papilionoideae</taxon>
        <taxon>50 kb inversion clade</taxon>
        <taxon>NPAAA clade</taxon>
        <taxon>Hologalegina</taxon>
        <taxon>IRL clade</taxon>
        <taxon>Fabeae</taxon>
        <taxon>Lathyrus</taxon>
    </lineage>
</organism>